<feature type="region of interest" description="Disordered" evidence="1">
    <location>
        <begin position="99"/>
        <end position="123"/>
    </location>
</feature>
<name>A0AAN6UZ41_9PEZI</name>
<comment type="caution">
    <text evidence="3">The sequence shown here is derived from an EMBL/GenBank/DDBJ whole genome shotgun (WGS) entry which is preliminary data.</text>
</comment>
<evidence type="ECO:0000313" key="4">
    <source>
        <dbReference type="Proteomes" id="UP001302676"/>
    </source>
</evidence>
<dbReference type="GeneID" id="87814497"/>
<dbReference type="Proteomes" id="UP001302676">
    <property type="component" value="Unassembled WGS sequence"/>
</dbReference>
<evidence type="ECO:0000256" key="1">
    <source>
        <dbReference type="SAM" id="MobiDB-lite"/>
    </source>
</evidence>
<protein>
    <submittedName>
        <fullName evidence="3">N-acetyltransferase ycf52-like protein</fullName>
    </submittedName>
</protein>
<feature type="domain" description="N-acetyltransferase" evidence="2">
    <location>
        <begin position="81"/>
        <end position="231"/>
    </location>
</feature>
<accession>A0AAN6UZ41</accession>
<reference evidence="3" key="1">
    <citation type="journal article" date="2023" name="Mol. Phylogenet. Evol.">
        <title>Genome-scale phylogeny and comparative genomics of the fungal order Sordariales.</title>
        <authorList>
            <person name="Hensen N."/>
            <person name="Bonometti L."/>
            <person name="Westerberg I."/>
            <person name="Brannstrom I.O."/>
            <person name="Guillou S."/>
            <person name="Cros-Aarteil S."/>
            <person name="Calhoun S."/>
            <person name="Haridas S."/>
            <person name="Kuo A."/>
            <person name="Mondo S."/>
            <person name="Pangilinan J."/>
            <person name="Riley R."/>
            <person name="LaButti K."/>
            <person name="Andreopoulos B."/>
            <person name="Lipzen A."/>
            <person name="Chen C."/>
            <person name="Yan M."/>
            <person name="Daum C."/>
            <person name="Ng V."/>
            <person name="Clum A."/>
            <person name="Steindorff A."/>
            <person name="Ohm R.A."/>
            <person name="Martin F."/>
            <person name="Silar P."/>
            <person name="Natvig D.O."/>
            <person name="Lalanne C."/>
            <person name="Gautier V."/>
            <person name="Ament-Velasquez S.L."/>
            <person name="Kruys A."/>
            <person name="Hutchinson M.I."/>
            <person name="Powell A.J."/>
            <person name="Barry K."/>
            <person name="Miller A.N."/>
            <person name="Grigoriev I.V."/>
            <person name="Debuchy R."/>
            <person name="Gladieux P."/>
            <person name="Hiltunen Thoren M."/>
            <person name="Johannesson H."/>
        </authorList>
    </citation>
    <scope>NUCLEOTIDE SEQUENCE</scope>
    <source>
        <strain evidence="3">CBS 141.50</strain>
    </source>
</reference>
<reference evidence="3" key="2">
    <citation type="submission" date="2023-05" db="EMBL/GenBank/DDBJ databases">
        <authorList>
            <consortium name="Lawrence Berkeley National Laboratory"/>
            <person name="Steindorff A."/>
            <person name="Hensen N."/>
            <person name="Bonometti L."/>
            <person name="Westerberg I."/>
            <person name="Brannstrom I.O."/>
            <person name="Guillou S."/>
            <person name="Cros-Aarteil S."/>
            <person name="Calhoun S."/>
            <person name="Haridas S."/>
            <person name="Kuo A."/>
            <person name="Mondo S."/>
            <person name="Pangilinan J."/>
            <person name="Riley R."/>
            <person name="Labutti K."/>
            <person name="Andreopoulos B."/>
            <person name="Lipzen A."/>
            <person name="Chen C."/>
            <person name="Yanf M."/>
            <person name="Daum C."/>
            <person name="Ng V."/>
            <person name="Clum A."/>
            <person name="Ohm R."/>
            <person name="Martin F."/>
            <person name="Silar P."/>
            <person name="Natvig D."/>
            <person name="Lalanne C."/>
            <person name="Gautier V."/>
            <person name="Ament-Velasquez S.L."/>
            <person name="Kruys A."/>
            <person name="Hutchinson M.I."/>
            <person name="Powell A.J."/>
            <person name="Barry K."/>
            <person name="Miller A.N."/>
            <person name="Grigoriev I.V."/>
            <person name="Debuchy R."/>
            <person name="Gladieux P."/>
            <person name="Thoren M.H."/>
            <person name="Johannesson H."/>
        </authorList>
    </citation>
    <scope>NUCLEOTIDE SEQUENCE</scope>
    <source>
        <strain evidence="3">CBS 141.50</strain>
    </source>
</reference>
<dbReference type="PANTHER" id="PTHR42791">
    <property type="entry name" value="GNAT FAMILY ACETYLTRANSFERASE"/>
    <property type="match status" value="1"/>
</dbReference>
<dbReference type="PROSITE" id="PS51186">
    <property type="entry name" value="GNAT"/>
    <property type="match status" value="1"/>
</dbReference>
<sequence>MHIRLAHPADLEAMTAVLIGASPMDPVYPYRFPDRHLYPDEFAALCRRKCAEYLESSTVVVCEMAVDREDTERSRRDGYSTRVVAFSAWDLPADVQLPNKGRRASTVEPPSPTSPTHPNPPTAIGHLTRQTAFRAALTHHKALIFDAHPHYARSVFLKILLTHPSYQRRGAGTALTRWGIETARQLGGLYTAVFASPMGMRLYRGLGFREVGRFRVQLEGEGEFLEIPALVRGPGGKLSERAVVKRVVEVGQVDKTGEGLKREVPKREGSKRVVGEYGRRVGECGESRRWVEGAVYA</sequence>
<dbReference type="EMBL" id="MU853607">
    <property type="protein sequence ID" value="KAK4141689.1"/>
    <property type="molecule type" value="Genomic_DNA"/>
</dbReference>
<evidence type="ECO:0000259" key="2">
    <source>
        <dbReference type="PROSITE" id="PS51186"/>
    </source>
</evidence>
<dbReference type="Pfam" id="PF00583">
    <property type="entry name" value="Acetyltransf_1"/>
    <property type="match status" value="1"/>
</dbReference>
<dbReference type="InterPro" id="IPR016181">
    <property type="entry name" value="Acyl_CoA_acyltransferase"/>
</dbReference>
<proteinExistence type="predicted"/>
<dbReference type="AlphaFoldDB" id="A0AAN6UZ41"/>
<dbReference type="CDD" id="cd04301">
    <property type="entry name" value="NAT_SF"/>
    <property type="match status" value="1"/>
</dbReference>
<dbReference type="GO" id="GO:0016747">
    <property type="term" value="F:acyltransferase activity, transferring groups other than amino-acyl groups"/>
    <property type="evidence" value="ECO:0007669"/>
    <property type="project" value="InterPro"/>
</dbReference>
<dbReference type="Gene3D" id="3.40.630.30">
    <property type="match status" value="1"/>
</dbReference>
<dbReference type="InterPro" id="IPR052523">
    <property type="entry name" value="Trichothecene_AcTrans"/>
</dbReference>
<dbReference type="SUPFAM" id="SSF55729">
    <property type="entry name" value="Acyl-CoA N-acyltransferases (Nat)"/>
    <property type="match status" value="1"/>
</dbReference>
<feature type="compositionally biased region" description="Pro residues" evidence="1">
    <location>
        <begin position="109"/>
        <end position="121"/>
    </location>
</feature>
<organism evidence="3 4">
    <name type="scientific">Dichotomopilus funicola</name>
    <dbReference type="NCBI Taxonomy" id="1934379"/>
    <lineage>
        <taxon>Eukaryota</taxon>
        <taxon>Fungi</taxon>
        <taxon>Dikarya</taxon>
        <taxon>Ascomycota</taxon>
        <taxon>Pezizomycotina</taxon>
        <taxon>Sordariomycetes</taxon>
        <taxon>Sordariomycetidae</taxon>
        <taxon>Sordariales</taxon>
        <taxon>Chaetomiaceae</taxon>
        <taxon>Dichotomopilus</taxon>
    </lineage>
</organism>
<evidence type="ECO:0000313" key="3">
    <source>
        <dbReference type="EMBL" id="KAK4141689.1"/>
    </source>
</evidence>
<keyword evidence="4" id="KW-1185">Reference proteome</keyword>
<dbReference type="RefSeq" id="XP_062635060.1">
    <property type="nucleotide sequence ID" value="XM_062777884.1"/>
</dbReference>
<dbReference type="PANTHER" id="PTHR42791:SF2">
    <property type="entry name" value="N-ACETYLTRANSFERASE DOMAIN-CONTAINING PROTEIN"/>
    <property type="match status" value="1"/>
</dbReference>
<gene>
    <name evidence="3" type="ORF">C8A04DRAFT_13873</name>
</gene>
<dbReference type="InterPro" id="IPR000182">
    <property type="entry name" value="GNAT_dom"/>
</dbReference>